<dbReference type="EC" id="2.7.1.12" evidence="3 9"/>
<comment type="catalytic activity">
    <reaction evidence="8 9">
        <text>D-gluconate + ATP = 6-phospho-D-gluconate + ADP + H(+)</text>
        <dbReference type="Rhea" id="RHEA:19433"/>
        <dbReference type="ChEBI" id="CHEBI:15378"/>
        <dbReference type="ChEBI" id="CHEBI:18391"/>
        <dbReference type="ChEBI" id="CHEBI:30616"/>
        <dbReference type="ChEBI" id="CHEBI:58759"/>
        <dbReference type="ChEBI" id="CHEBI:456216"/>
        <dbReference type="EC" id="2.7.1.12"/>
    </reaction>
</comment>
<evidence type="ECO:0000256" key="5">
    <source>
        <dbReference type="ARBA" id="ARBA00022741"/>
    </source>
</evidence>
<comment type="caution">
    <text evidence="10">The sequence shown here is derived from an EMBL/GenBank/DDBJ whole genome shotgun (WGS) entry which is preliminary data.</text>
</comment>
<dbReference type="InterPro" id="IPR031322">
    <property type="entry name" value="Shikimate/glucono_kinase"/>
</dbReference>
<dbReference type="SUPFAM" id="SSF52540">
    <property type="entry name" value="P-loop containing nucleoside triphosphate hydrolases"/>
    <property type="match status" value="1"/>
</dbReference>
<dbReference type="NCBIfam" id="TIGR01313">
    <property type="entry name" value="therm_gnt_kin"/>
    <property type="match status" value="1"/>
</dbReference>
<evidence type="ECO:0000256" key="6">
    <source>
        <dbReference type="ARBA" id="ARBA00022777"/>
    </source>
</evidence>
<dbReference type="InterPro" id="IPR006001">
    <property type="entry name" value="Therm_gnt_kin"/>
</dbReference>
<evidence type="ECO:0000256" key="9">
    <source>
        <dbReference type="RuleBase" id="RU363066"/>
    </source>
</evidence>
<evidence type="ECO:0000256" key="3">
    <source>
        <dbReference type="ARBA" id="ARBA00012054"/>
    </source>
</evidence>
<evidence type="ECO:0000256" key="4">
    <source>
        <dbReference type="ARBA" id="ARBA00022679"/>
    </source>
</evidence>
<keyword evidence="5 9" id="KW-0547">Nucleotide-binding</keyword>
<accession>A0ABT0LFT7</accession>
<protein>
    <recommendedName>
        <fullName evidence="3 9">Gluconokinase</fullName>
        <ecNumber evidence="3 9">2.7.1.12</ecNumber>
    </recommendedName>
</protein>
<dbReference type="Proteomes" id="UP001203423">
    <property type="component" value="Unassembled WGS sequence"/>
</dbReference>
<keyword evidence="4 9" id="KW-0808">Transferase</keyword>
<dbReference type="InterPro" id="IPR027417">
    <property type="entry name" value="P-loop_NTPase"/>
</dbReference>
<dbReference type="RefSeq" id="WP_248941998.1">
    <property type="nucleotide sequence ID" value="NZ_JAKIKS010000095.1"/>
</dbReference>
<dbReference type="Pfam" id="PF01202">
    <property type="entry name" value="SKI"/>
    <property type="match status" value="1"/>
</dbReference>
<dbReference type="CDD" id="cd02021">
    <property type="entry name" value="GntK"/>
    <property type="match status" value="1"/>
</dbReference>
<keyword evidence="7 9" id="KW-0067">ATP-binding</keyword>
<sequence length="175" mass="19375">MTIIKRHHGGCIIIMGVSSTGKSTIGEALSQAINAKFIDGDDLHPRANILKMASGGSLNDSDRQPWLVRVSDAAFSLAHKSERGVIVCSALKKQYRDIIREGNQNVIFLHLHGSFELITERMNARQHHFMPVKLLQSQFDTLEVPTPDERDVVSISINGTFDQVLARCLSAVRSL</sequence>
<reference evidence="10 11" key="1">
    <citation type="submission" date="2022-01" db="EMBL/GenBank/DDBJ databases">
        <title>Whole genome-based taxonomy of the Shewanellaceae.</title>
        <authorList>
            <person name="Martin-Rodriguez A.J."/>
        </authorList>
    </citation>
    <scope>NUCLEOTIDE SEQUENCE [LARGE SCALE GENOMIC DNA]</scope>
    <source>
        <strain evidence="10 11">DSM 17177</strain>
    </source>
</reference>
<evidence type="ECO:0000256" key="8">
    <source>
        <dbReference type="ARBA" id="ARBA00048090"/>
    </source>
</evidence>
<keyword evidence="6 9" id="KW-0418">Kinase</keyword>
<dbReference type="Gene3D" id="3.40.50.300">
    <property type="entry name" value="P-loop containing nucleotide triphosphate hydrolases"/>
    <property type="match status" value="1"/>
</dbReference>
<evidence type="ECO:0000256" key="1">
    <source>
        <dbReference type="ARBA" id="ARBA00004761"/>
    </source>
</evidence>
<gene>
    <name evidence="10" type="ORF">L2764_19335</name>
</gene>
<evidence type="ECO:0000256" key="2">
    <source>
        <dbReference type="ARBA" id="ARBA00008420"/>
    </source>
</evidence>
<evidence type="ECO:0000313" key="10">
    <source>
        <dbReference type="EMBL" id="MCL1126581.1"/>
    </source>
</evidence>
<dbReference type="PANTHER" id="PTHR43442:SF3">
    <property type="entry name" value="GLUCONOKINASE-RELATED"/>
    <property type="match status" value="1"/>
</dbReference>
<dbReference type="PANTHER" id="PTHR43442">
    <property type="entry name" value="GLUCONOKINASE-RELATED"/>
    <property type="match status" value="1"/>
</dbReference>
<name>A0ABT0LFT7_9GAMM</name>
<evidence type="ECO:0000256" key="7">
    <source>
        <dbReference type="ARBA" id="ARBA00022840"/>
    </source>
</evidence>
<keyword evidence="11" id="KW-1185">Reference proteome</keyword>
<evidence type="ECO:0000313" key="11">
    <source>
        <dbReference type="Proteomes" id="UP001203423"/>
    </source>
</evidence>
<comment type="similarity">
    <text evidence="2 9">Belongs to the gluconokinase GntK/GntV family.</text>
</comment>
<dbReference type="EMBL" id="JAKIKS010000095">
    <property type="protein sequence ID" value="MCL1126581.1"/>
    <property type="molecule type" value="Genomic_DNA"/>
</dbReference>
<comment type="pathway">
    <text evidence="1">Carbohydrate acid metabolism.</text>
</comment>
<organism evidence="10 11">
    <name type="scientific">Shewanella surugensis</name>
    <dbReference type="NCBI Taxonomy" id="212020"/>
    <lineage>
        <taxon>Bacteria</taxon>
        <taxon>Pseudomonadati</taxon>
        <taxon>Pseudomonadota</taxon>
        <taxon>Gammaproteobacteria</taxon>
        <taxon>Alteromonadales</taxon>
        <taxon>Shewanellaceae</taxon>
        <taxon>Shewanella</taxon>
    </lineage>
</organism>
<proteinExistence type="inferred from homology"/>